<dbReference type="Pfam" id="PF04545">
    <property type="entry name" value="Sigma70_r4"/>
    <property type="match status" value="1"/>
</dbReference>
<dbReference type="Gene3D" id="1.10.10.10">
    <property type="entry name" value="Winged helix-like DNA-binding domain superfamily/Winged helix DNA-binding domain"/>
    <property type="match status" value="1"/>
</dbReference>
<keyword evidence="3" id="KW-0731">Sigma factor</keyword>
<dbReference type="InterPro" id="IPR013325">
    <property type="entry name" value="RNA_pol_sigma_r2"/>
</dbReference>
<dbReference type="Pfam" id="PF04542">
    <property type="entry name" value="Sigma70_r2"/>
    <property type="match status" value="1"/>
</dbReference>
<evidence type="ECO:0000256" key="4">
    <source>
        <dbReference type="ARBA" id="ARBA00023125"/>
    </source>
</evidence>
<dbReference type="SUPFAM" id="SSF88946">
    <property type="entry name" value="Sigma2 domain of RNA polymerase sigma factors"/>
    <property type="match status" value="1"/>
</dbReference>
<evidence type="ECO:0000313" key="9">
    <source>
        <dbReference type="Proteomes" id="UP000680304"/>
    </source>
</evidence>
<gene>
    <name evidence="8" type="ORF">PACILC2_18470</name>
</gene>
<dbReference type="InterPro" id="IPR007630">
    <property type="entry name" value="RNA_pol_sigma70_r4"/>
</dbReference>
<organism evidence="8 9">
    <name type="scientific">Paenibacillus cisolokensis</name>
    <dbReference type="NCBI Taxonomy" id="1658519"/>
    <lineage>
        <taxon>Bacteria</taxon>
        <taxon>Bacillati</taxon>
        <taxon>Bacillota</taxon>
        <taxon>Bacilli</taxon>
        <taxon>Bacillales</taxon>
        <taxon>Paenibacillaceae</taxon>
        <taxon>Paenibacillus</taxon>
    </lineage>
</organism>
<proteinExistence type="inferred from homology"/>
<feature type="domain" description="RNA polymerase sigma-70 region 2" evidence="6">
    <location>
        <begin position="26"/>
        <end position="95"/>
    </location>
</feature>
<evidence type="ECO:0000256" key="3">
    <source>
        <dbReference type="ARBA" id="ARBA00023082"/>
    </source>
</evidence>
<evidence type="ECO:0000313" key="8">
    <source>
        <dbReference type="EMBL" id="GIQ63279.1"/>
    </source>
</evidence>
<keyword evidence="2" id="KW-0805">Transcription regulation</keyword>
<dbReference type="Proteomes" id="UP000680304">
    <property type="component" value="Unassembled WGS sequence"/>
</dbReference>
<dbReference type="PANTHER" id="PTHR43133:SF62">
    <property type="entry name" value="RNA POLYMERASE SIGMA FACTOR SIGZ"/>
    <property type="match status" value="1"/>
</dbReference>
<sequence>MNRTGGESAALLAEMCSGSAEAFEQFYERYMPLVFQVAMRVVGDRMEAEDVCHDVFLEVLRKGSGYDSRRGSIESWLAVMTRSRCLDRLRRQKRTTLLQESDTAVFRAGGEPGPEELVLDRMQREALVHALGHLPLRQRQAIVSQYYGNETQSTMSAALNVPLGTVKSWVRYGIHNIRKQFDKLGWMQETGIRKEEDK</sequence>
<evidence type="ECO:0000259" key="7">
    <source>
        <dbReference type="Pfam" id="PF04545"/>
    </source>
</evidence>
<evidence type="ECO:0000256" key="2">
    <source>
        <dbReference type="ARBA" id="ARBA00023015"/>
    </source>
</evidence>
<keyword evidence="9" id="KW-1185">Reference proteome</keyword>
<dbReference type="PANTHER" id="PTHR43133">
    <property type="entry name" value="RNA POLYMERASE ECF-TYPE SIGMA FACTO"/>
    <property type="match status" value="1"/>
</dbReference>
<evidence type="ECO:0000259" key="6">
    <source>
        <dbReference type="Pfam" id="PF04542"/>
    </source>
</evidence>
<comment type="caution">
    <text evidence="8">The sequence shown here is derived from an EMBL/GenBank/DDBJ whole genome shotgun (WGS) entry which is preliminary data.</text>
</comment>
<dbReference type="NCBIfam" id="TIGR02937">
    <property type="entry name" value="sigma70-ECF"/>
    <property type="match status" value="1"/>
</dbReference>
<keyword evidence="4" id="KW-0238">DNA-binding</keyword>
<dbReference type="Gene3D" id="1.10.1740.10">
    <property type="match status" value="1"/>
</dbReference>
<dbReference type="InterPro" id="IPR036388">
    <property type="entry name" value="WH-like_DNA-bd_sf"/>
</dbReference>
<accession>A0ABQ4N501</accession>
<reference evidence="8 9" key="1">
    <citation type="submission" date="2021-04" db="EMBL/GenBank/DDBJ databases">
        <title>Draft genome sequence of Paenibacillus cisolokensis, LC2-13A.</title>
        <authorList>
            <person name="Uke A."/>
            <person name="Chhe C."/>
            <person name="Baramee S."/>
            <person name="Kosugi A."/>
        </authorList>
    </citation>
    <scope>NUCLEOTIDE SEQUENCE [LARGE SCALE GENOMIC DNA]</scope>
    <source>
        <strain evidence="8 9">LC2-13A</strain>
    </source>
</reference>
<evidence type="ECO:0000256" key="1">
    <source>
        <dbReference type="ARBA" id="ARBA00010641"/>
    </source>
</evidence>
<dbReference type="InterPro" id="IPR013324">
    <property type="entry name" value="RNA_pol_sigma_r3/r4-like"/>
</dbReference>
<dbReference type="RefSeq" id="WP_213528509.1">
    <property type="nucleotide sequence ID" value="NZ_BOVJ01000059.1"/>
</dbReference>
<name>A0ABQ4N501_9BACL</name>
<keyword evidence="5" id="KW-0804">Transcription</keyword>
<dbReference type="EMBL" id="BOVJ01000059">
    <property type="protein sequence ID" value="GIQ63279.1"/>
    <property type="molecule type" value="Genomic_DNA"/>
</dbReference>
<evidence type="ECO:0000256" key="5">
    <source>
        <dbReference type="ARBA" id="ARBA00023163"/>
    </source>
</evidence>
<dbReference type="InterPro" id="IPR007627">
    <property type="entry name" value="RNA_pol_sigma70_r2"/>
</dbReference>
<dbReference type="InterPro" id="IPR014284">
    <property type="entry name" value="RNA_pol_sigma-70_dom"/>
</dbReference>
<dbReference type="SUPFAM" id="SSF88659">
    <property type="entry name" value="Sigma3 and sigma4 domains of RNA polymerase sigma factors"/>
    <property type="match status" value="1"/>
</dbReference>
<protein>
    <submittedName>
        <fullName evidence="8">RNA polymerase</fullName>
    </submittedName>
</protein>
<feature type="domain" description="RNA polymerase sigma-70 region 4" evidence="7">
    <location>
        <begin position="130"/>
        <end position="179"/>
    </location>
</feature>
<comment type="similarity">
    <text evidence="1">Belongs to the sigma-70 factor family. ECF subfamily.</text>
</comment>
<dbReference type="InterPro" id="IPR039425">
    <property type="entry name" value="RNA_pol_sigma-70-like"/>
</dbReference>